<keyword evidence="9" id="KW-0479">Metal-binding</keyword>
<evidence type="ECO:0000259" key="12">
    <source>
        <dbReference type="PROSITE" id="PS51188"/>
    </source>
</evidence>
<dbReference type="PANTHER" id="PTHR43671:SF98">
    <property type="entry name" value="SERINE_THREONINE-PROTEIN KINASE NEK11"/>
    <property type="match status" value="1"/>
</dbReference>
<feature type="compositionally biased region" description="Basic and acidic residues" evidence="10">
    <location>
        <begin position="1345"/>
        <end position="1358"/>
    </location>
</feature>
<dbReference type="Gene3D" id="2.10.230.10">
    <property type="entry name" value="Heat shock protein DnaJ, cysteine-rich domain"/>
    <property type="match status" value="1"/>
</dbReference>
<evidence type="ECO:0000313" key="13">
    <source>
        <dbReference type="EMBL" id="ETN38534.1"/>
    </source>
</evidence>
<protein>
    <recommendedName>
        <fullName evidence="1">non-specific serine/threonine protein kinase</fullName>
        <ecNumber evidence="1">2.7.11.1</ecNumber>
    </recommendedName>
</protein>
<dbReference type="eggNOG" id="KOG4279">
    <property type="taxonomic scope" value="Eukaryota"/>
</dbReference>
<dbReference type="EMBL" id="KB822722">
    <property type="protein sequence ID" value="ETN38534.1"/>
    <property type="molecule type" value="Genomic_DNA"/>
</dbReference>
<dbReference type="GO" id="GO:0005634">
    <property type="term" value="C:nucleus"/>
    <property type="evidence" value="ECO:0007669"/>
    <property type="project" value="TreeGrafter"/>
</dbReference>
<dbReference type="PROSITE" id="PS51188">
    <property type="entry name" value="ZF_CR"/>
    <property type="match status" value="1"/>
</dbReference>
<dbReference type="EC" id="2.7.11.1" evidence="1"/>
<keyword evidence="4" id="KW-0547">Nucleotide-binding</keyword>
<sequence>MEYPEGVDVSSQRCQVTRDTIVAAAEQITEPLRAKLLKGLEKIVPSDTAGRPRGPIRLRDTKYNSITDWCQSCGLPEWGRRPRTLIILLMMGQPQAIDGFVAEGLLDIALPYTSENLPRVLTGRYRALFLDFQQHVLTPHAKYIERPHSLHQNVEGNADRFFWLNRELGHGGFGVVDEVTSRLSLKRFARKRMPRGRSFARDRRQLQAFENEITSLKSLAHRHIVKLIGSYTDRHFVGFLMQPVADMDLDAYLASTKIDLNEKKDRLRRYFGCLATAVEYLHEKGVRHKDIKPKNILIYNRQVLLTDFGTSHNWNDDGRATTEGTYKQAITKRYCAPEVASHGSRSFSSDIWSLGCVFLEMRTVLSEFSVEDMRHFLKSHGSGGDFVRDNTVGADLWMRELELQPTCSDDPQLLQLVRQMCRLNPDERPLAPETVSYILDMEGKSYYGICCNRNDLSRAGDTTGNGEDTITCDDTMTHEDTTLSFIPELEFASPHTADREPFPAMSNSVYKAPYVEDGTVTVLVEVPQQPVNNQKSQPDGEDPGDCVTPTELSHTTNSTAEGSPDMVTSHPASGVDGTPRDEDISHHFQCFWPGCTFVAEASQGNAGGQSRVRGHLRSEHGTHDFGYSTLRGDDPGPHMDTTASPGRFPSSNIALEMLPVTITGQSAEVSDPYMDTLLRKRDELKSLFRDRASSGHGTNDDGAVEVANTSTARRVRFDLSADRTRSFSPMHTDKSERPTQNTSTKLFAIDHLGQSHQKLLWHLTDGDRATTTAKVKERVLPNASLVPSLYLASCNIFAETQLRSMFSQTWATGNALPVFVYGSFMFPAVLSAIASHFSSEAGVYSEELQRRLQTDSEDWAGMNKSLEDAAAQMAPATLRNYSRWRAPDFNCASAAVTYGSEVAGYLLFGLSHEAVLCLEYMLTSKEYSSLFWERSPAYEIQPSTPQSKIGKARRGEQRYSQVTERWPSWLSFTKQTVMVDIPTEDGTVIAMEADTFLAQNTDTRDWEPWDIHRFARCRSFRKLSFDIDWSREEESLAKDIGVRHLLPGDVLRDAIMSDDGERILALMHQGHDANATCGTYGNALTAAAFKGNADTLSLLLDSGANPNCDGGDYGSPLIAATVQGNEECACLLLRRKVDVLADGGRHISAIYQAVNFSDLALAKILLEKGAWLTPSYQELMDLAAERDNLEMQQLLRKYDVKSLHLNSARSRSRSRNNDLPSLSHTTWTQSRSPPQPASAGTLTDTIVNGILKDPGPILKTLVLQTLVLKGQRGKWTGIKGVTVLREAIKAGMPDGVVDRLAPHLGDAGDILEWLKMSLNDYNQESTQPNDQRRHTISEGVGDAPQSDREQQHDRRYSESDTPSPLQGHRSDPYRSRRRHENTSSGHRGSSSSLPTYSSLDLQQPLGVGDRSGIVCISCDGHGGRPGTGIQCQTCHGKRKVRRRSSSSRSRDRVVTICPGCVGKGVVYSSRDVCRDCSGTGGLGPMAQGTIPEEPPPPYEDGR</sequence>
<keyword evidence="14" id="KW-1185">Reference proteome</keyword>
<dbReference type="SUPFAM" id="SSF57938">
    <property type="entry name" value="DnaJ/Hsp40 cysteine-rich domain"/>
    <property type="match status" value="1"/>
</dbReference>
<evidence type="ECO:0000256" key="10">
    <source>
        <dbReference type="SAM" id="MobiDB-lite"/>
    </source>
</evidence>
<feature type="region of interest" description="Disordered" evidence="10">
    <location>
        <begin position="1479"/>
        <end position="1502"/>
    </location>
</feature>
<keyword evidence="9" id="KW-0863">Zinc-finger</keyword>
<dbReference type="Pfam" id="PF12796">
    <property type="entry name" value="Ank_2"/>
    <property type="match status" value="1"/>
</dbReference>
<dbReference type="Gene3D" id="1.10.510.10">
    <property type="entry name" value="Transferase(Phosphotransferase) domain 1"/>
    <property type="match status" value="1"/>
</dbReference>
<feature type="region of interest" description="Disordered" evidence="10">
    <location>
        <begin position="1322"/>
        <end position="1404"/>
    </location>
</feature>
<dbReference type="OrthoDB" id="5400920at2759"/>
<organism evidence="13 14">
    <name type="scientific">Cyphellophora europaea (strain CBS 101466)</name>
    <name type="common">Phialophora europaea</name>
    <dbReference type="NCBI Taxonomy" id="1220924"/>
    <lineage>
        <taxon>Eukaryota</taxon>
        <taxon>Fungi</taxon>
        <taxon>Dikarya</taxon>
        <taxon>Ascomycota</taxon>
        <taxon>Pezizomycotina</taxon>
        <taxon>Eurotiomycetes</taxon>
        <taxon>Chaetothyriomycetidae</taxon>
        <taxon>Chaetothyriales</taxon>
        <taxon>Cyphellophoraceae</taxon>
        <taxon>Cyphellophora</taxon>
    </lineage>
</organism>
<comment type="catalytic activity">
    <reaction evidence="8">
        <text>L-seryl-[protein] + ATP = O-phospho-L-seryl-[protein] + ADP + H(+)</text>
        <dbReference type="Rhea" id="RHEA:17989"/>
        <dbReference type="Rhea" id="RHEA-COMP:9863"/>
        <dbReference type="Rhea" id="RHEA-COMP:11604"/>
        <dbReference type="ChEBI" id="CHEBI:15378"/>
        <dbReference type="ChEBI" id="CHEBI:29999"/>
        <dbReference type="ChEBI" id="CHEBI:30616"/>
        <dbReference type="ChEBI" id="CHEBI:83421"/>
        <dbReference type="ChEBI" id="CHEBI:456216"/>
        <dbReference type="EC" id="2.7.11.1"/>
    </reaction>
</comment>
<feature type="domain" description="CR-type" evidence="12">
    <location>
        <begin position="1402"/>
        <end position="1485"/>
    </location>
</feature>
<dbReference type="InParanoid" id="W2RS48"/>
<evidence type="ECO:0000256" key="2">
    <source>
        <dbReference type="ARBA" id="ARBA00022527"/>
    </source>
</evidence>
<feature type="region of interest" description="Disordered" evidence="10">
    <location>
        <begin position="1206"/>
        <end position="1241"/>
    </location>
</feature>
<gene>
    <name evidence="13" type="ORF">HMPREF1541_06570</name>
</gene>
<dbReference type="InterPro" id="IPR036770">
    <property type="entry name" value="Ankyrin_rpt-contain_sf"/>
</dbReference>
<evidence type="ECO:0000256" key="9">
    <source>
        <dbReference type="PROSITE-ProRule" id="PRU00546"/>
    </source>
</evidence>
<dbReference type="GO" id="GO:0051082">
    <property type="term" value="F:unfolded protein binding"/>
    <property type="evidence" value="ECO:0007669"/>
    <property type="project" value="InterPro"/>
</dbReference>
<feature type="domain" description="Protein kinase" evidence="11">
    <location>
        <begin position="162"/>
        <end position="447"/>
    </location>
</feature>
<dbReference type="Pfam" id="PF00069">
    <property type="entry name" value="Pkinase"/>
    <property type="match status" value="1"/>
</dbReference>
<dbReference type="SUPFAM" id="SSF56112">
    <property type="entry name" value="Protein kinase-like (PK-like)"/>
    <property type="match status" value="1"/>
</dbReference>
<dbReference type="Gene3D" id="1.25.40.20">
    <property type="entry name" value="Ankyrin repeat-containing domain"/>
    <property type="match status" value="1"/>
</dbReference>
<keyword evidence="9" id="KW-0862">Zinc</keyword>
<dbReference type="CDD" id="cd00180">
    <property type="entry name" value="PKc"/>
    <property type="match status" value="1"/>
</dbReference>
<proteinExistence type="predicted"/>
<feature type="region of interest" description="Disordered" evidence="10">
    <location>
        <begin position="530"/>
        <end position="581"/>
    </location>
</feature>
<dbReference type="InterPro" id="IPR011009">
    <property type="entry name" value="Kinase-like_dom_sf"/>
</dbReference>
<feature type="compositionally biased region" description="Pro residues" evidence="10">
    <location>
        <begin position="1492"/>
        <end position="1502"/>
    </location>
</feature>
<dbReference type="RefSeq" id="XP_008719123.1">
    <property type="nucleotide sequence ID" value="XM_008720901.1"/>
</dbReference>
<feature type="zinc finger region" description="CR-type" evidence="9">
    <location>
        <begin position="1402"/>
        <end position="1485"/>
    </location>
</feature>
<dbReference type="GO" id="GO:0005524">
    <property type="term" value="F:ATP binding"/>
    <property type="evidence" value="ECO:0007669"/>
    <property type="project" value="UniProtKB-KW"/>
</dbReference>
<dbReference type="InterPro" id="IPR000719">
    <property type="entry name" value="Prot_kinase_dom"/>
</dbReference>
<dbReference type="GeneID" id="19973909"/>
<dbReference type="PANTHER" id="PTHR43671">
    <property type="entry name" value="SERINE/THREONINE-PROTEIN KINASE NEK"/>
    <property type="match status" value="1"/>
</dbReference>
<evidence type="ECO:0000256" key="8">
    <source>
        <dbReference type="ARBA" id="ARBA00048679"/>
    </source>
</evidence>
<dbReference type="GO" id="GO:0008270">
    <property type="term" value="F:zinc ion binding"/>
    <property type="evidence" value="ECO:0007669"/>
    <property type="project" value="UniProtKB-KW"/>
</dbReference>
<evidence type="ECO:0000256" key="6">
    <source>
        <dbReference type="ARBA" id="ARBA00022840"/>
    </source>
</evidence>
<dbReference type="InterPro" id="IPR001305">
    <property type="entry name" value="HSP_DnaJ_Cys-rich_dom"/>
</dbReference>
<dbReference type="SMART" id="SM00220">
    <property type="entry name" value="S_TKc"/>
    <property type="match status" value="1"/>
</dbReference>
<reference evidence="13 14" key="1">
    <citation type="submission" date="2013-03" db="EMBL/GenBank/DDBJ databases">
        <title>The Genome Sequence of Phialophora europaea CBS 101466.</title>
        <authorList>
            <consortium name="The Broad Institute Genomics Platform"/>
            <person name="Cuomo C."/>
            <person name="de Hoog S."/>
            <person name="Gorbushina A."/>
            <person name="Walker B."/>
            <person name="Young S.K."/>
            <person name="Zeng Q."/>
            <person name="Gargeya S."/>
            <person name="Fitzgerald M."/>
            <person name="Haas B."/>
            <person name="Abouelleil A."/>
            <person name="Allen A.W."/>
            <person name="Alvarado L."/>
            <person name="Arachchi H.M."/>
            <person name="Berlin A.M."/>
            <person name="Chapman S.B."/>
            <person name="Gainer-Dewar J."/>
            <person name="Goldberg J."/>
            <person name="Griggs A."/>
            <person name="Gujja S."/>
            <person name="Hansen M."/>
            <person name="Howarth C."/>
            <person name="Imamovic A."/>
            <person name="Ireland A."/>
            <person name="Larimer J."/>
            <person name="McCowan C."/>
            <person name="Murphy C."/>
            <person name="Pearson M."/>
            <person name="Poon T.W."/>
            <person name="Priest M."/>
            <person name="Roberts A."/>
            <person name="Saif S."/>
            <person name="Shea T."/>
            <person name="Sisk P."/>
            <person name="Sykes S."/>
            <person name="Wortman J."/>
            <person name="Nusbaum C."/>
            <person name="Birren B."/>
        </authorList>
    </citation>
    <scope>NUCLEOTIDE SEQUENCE [LARGE SCALE GENOMIC DNA]</scope>
    <source>
        <strain evidence="13 14">CBS 101466</strain>
    </source>
</reference>
<evidence type="ECO:0000256" key="5">
    <source>
        <dbReference type="ARBA" id="ARBA00022777"/>
    </source>
</evidence>
<keyword evidence="6" id="KW-0067">ATP-binding</keyword>
<feature type="compositionally biased region" description="Low complexity" evidence="10">
    <location>
        <begin position="1383"/>
        <end position="1401"/>
    </location>
</feature>
<feature type="compositionally biased region" description="Polar residues" evidence="10">
    <location>
        <begin position="550"/>
        <end position="561"/>
    </location>
</feature>
<keyword evidence="2" id="KW-0723">Serine/threonine-protein kinase</keyword>
<dbReference type="Gene3D" id="3.10.490.10">
    <property type="entry name" value="Gamma-glutamyl cyclotransferase-like"/>
    <property type="match status" value="1"/>
</dbReference>
<feature type="compositionally biased region" description="Polar residues" evidence="10">
    <location>
        <begin position="1224"/>
        <end position="1241"/>
    </location>
</feature>
<dbReference type="Gene3D" id="3.30.200.20">
    <property type="entry name" value="Phosphorylase Kinase, domain 1"/>
    <property type="match status" value="1"/>
</dbReference>
<accession>W2RS48</accession>
<keyword evidence="3" id="KW-0808">Transferase</keyword>
<dbReference type="InterPro" id="IPR002110">
    <property type="entry name" value="Ankyrin_rpt"/>
</dbReference>
<dbReference type="CDD" id="cd10719">
    <property type="entry name" value="DnaJ_zf"/>
    <property type="match status" value="1"/>
</dbReference>
<dbReference type="InterPro" id="IPR050660">
    <property type="entry name" value="NEK_Ser/Thr_kinase"/>
</dbReference>
<dbReference type="InterPro" id="IPR036410">
    <property type="entry name" value="HSP_DnaJ_Cys-rich_dom_sf"/>
</dbReference>
<dbReference type="GO" id="GO:0004674">
    <property type="term" value="F:protein serine/threonine kinase activity"/>
    <property type="evidence" value="ECO:0007669"/>
    <property type="project" value="UniProtKB-KW"/>
</dbReference>
<dbReference type="InterPro" id="IPR008271">
    <property type="entry name" value="Ser/Thr_kinase_AS"/>
</dbReference>
<evidence type="ECO:0000256" key="3">
    <source>
        <dbReference type="ARBA" id="ARBA00022679"/>
    </source>
</evidence>
<dbReference type="SUPFAM" id="SSF48403">
    <property type="entry name" value="Ankyrin repeat"/>
    <property type="match status" value="1"/>
</dbReference>
<name>W2RS48_CYPE1</name>
<dbReference type="SMART" id="SM00248">
    <property type="entry name" value="ANK"/>
    <property type="match status" value="4"/>
</dbReference>
<evidence type="ECO:0000259" key="11">
    <source>
        <dbReference type="PROSITE" id="PS50011"/>
    </source>
</evidence>
<evidence type="ECO:0000313" key="14">
    <source>
        <dbReference type="Proteomes" id="UP000030752"/>
    </source>
</evidence>
<evidence type="ECO:0000256" key="1">
    <source>
        <dbReference type="ARBA" id="ARBA00012513"/>
    </source>
</evidence>
<evidence type="ECO:0000256" key="7">
    <source>
        <dbReference type="ARBA" id="ARBA00047899"/>
    </source>
</evidence>
<dbReference type="HOGENOM" id="CLU_263743_0_0_1"/>
<dbReference type="PROSITE" id="PS50011">
    <property type="entry name" value="PROTEIN_KINASE_DOM"/>
    <property type="match status" value="1"/>
</dbReference>
<evidence type="ECO:0000256" key="4">
    <source>
        <dbReference type="ARBA" id="ARBA00022741"/>
    </source>
</evidence>
<dbReference type="VEuPathDB" id="FungiDB:HMPREF1541_06570"/>
<dbReference type="GO" id="GO:0031072">
    <property type="term" value="F:heat shock protein binding"/>
    <property type="evidence" value="ECO:0007669"/>
    <property type="project" value="InterPro"/>
</dbReference>
<keyword evidence="5" id="KW-0418">Kinase</keyword>
<dbReference type="Proteomes" id="UP000030752">
    <property type="component" value="Unassembled WGS sequence"/>
</dbReference>
<dbReference type="STRING" id="1220924.W2RS48"/>
<dbReference type="PROSITE" id="PS00108">
    <property type="entry name" value="PROTEIN_KINASE_ST"/>
    <property type="match status" value="1"/>
</dbReference>
<comment type="catalytic activity">
    <reaction evidence="7">
        <text>L-threonyl-[protein] + ATP = O-phospho-L-threonyl-[protein] + ADP + H(+)</text>
        <dbReference type="Rhea" id="RHEA:46608"/>
        <dbReference type="Rhea" id="RHEA-COMP:11060"/>
        <dbReference type="Rhea" id="RHEA-COMP:11605"/>
        <dbReference type="ChEBI" id="CHEBI:15378"/>
        <dbReference type="ChEBI" id="CHEBI:30013"/>
        <dbReference type="ChEBI" id="CHEBI:30616"/>
        <dbReference type="ChEBI" id="CHEBI:61977"/>
        <dbReference type="ChEBI" id="CHEBI:456216"/>
        <dbReference type="EC" id="2.7.11.1"/>
    </reaction>
</comment>